<keyword evidence="3" id="KW-1185">Reference proteome</keyword>
<organism evidence="2 3">
    <name type="scientific">Defluviimonas salinarum</name>
    <dbReference type="NCBI Taxonomy" id="2992147"/>
    <lineage>
        <taxon>Bacteria</taxon>
        <taxon>Pseudomonadati</taxon>
        <taxon>Pseudomonadota</taxon>
        <taxon>Alphaproteobacteria</taxon>
        <taxon>Rhodobacterales</taxon>
        <taxon>Paracoccaceae</taxon>
        <taxon>Albidovulum</taxon>
    </lineage>
</organism>
<proteinExistence type="predicted"/>
<sequence>MRTLILAGLVAAALPAMAWSKPALTPLERLFPAGAFRVTVAQDLIGEGVRTYHGVAARGEAADIGIEELAISALDGGDIAVRVTAMTVRPRDPAAPVFSVSGLALQLSDWPNAAAADPVCQWLSILEKAEIKAGEMQVPGEDGPSASVRIRSFGFQEKGTKDGCRISGVLDAGEIELMSTGGVSAAITGARAQVNLPADLATAESDLPAGVRVAVSEIEFRNTGEIPAVGAANVDISSEVVSSGLQGAIRVLRSGRLFSPEGSGQLALMEALNALTLIEGRLTAAAPVTRIYSPGVVPKEAIANFSRVGLSTVTGASGFSLFMKGGAMRLEADMALNGLAEMDLVTTMVLRPYPKQKLELAAAGGDLGFHLIPDLRLVEGQFGYEDRGLDSYVVDLTGVPTGRYIHEIGTMLLAAYPERIRHPAGVALEELTTFFRFAAEGIVMRLFLRPETPVSASELTLLAVTDAMRLADRLGLMLTRSDPAD</sequence>
<evidence type="ECO:0008006" key="4">
    <source>
        <dbReference type="Google" id="ProtNLM"/>
    </source>
</evidence>
<reference evidence="2 3" key="1">
    <citation type="submission" date="2022-10" db="EMBL/GenBank/DDBJ databases">
        <title>Defluviimonas sp. CAU 1641 isolated from mud.</title>
        <authorList>
            <person name="Kim W."/>
        </authorList>
    </citation>
    <scope>NUCLEOTIDE SEQUENCE [LARGE SCALE GENOMIC DNA]</scope>
    <source>
        <strain evidence="2 3">CAU 1641</strain>
    </source>
</reference>
<dbReference type="EMBL" id="JAPDOG010000011">
    <property type="protein sequence ID" value="MCW3782556.1"/>
    <property type="molecule type" value="Genomic_DNA"/>
</dbReference>
<keyword evidence="1" id="KW-0732">Signal</keyword>
<comment type="caution">
    <text evidence="2">The sequence shown here is derived from an EMBL/GenBank/DDBJ whole genome shotgun (WGS) entry which is preliminary data.</text>
</comment>
<feature type="signal peptide" evidence="1">
    <location>
        <begin position="1"/>
        <end position="18"/>
    </location>
</feature>
<dbReference type="RefSeq" id="WP_264772289.1">
    <property type="nucleotide sequence ID" value="NZ_JAPDOG010000011.1"/>
</dbReference>
<evidence type="ECO:0000313" key="2">
    <source>
        <dbReference type="EMBL" id="MCW3782556.1"/>
    </source>
</evidence>
<gene>
    <name evidence="2" type="ORF">OM960_13270</name>
</gene>
<protein>
    <recommendedName>
        <fullName evidence="4">Dicarboxylate transport</fullName>
    </recommendedName>
</protein>
<feature type="chain" id="PRO_5045917068" description="Dicarboxylate transport" evidence="1">
    <location>
        <begin position="19"/>
        <end position="485"/>
    </location>
</feature>
<evidence type="ECO:0000256" key="1">
    <source>
        <dbReference type="SAM" id="SignalP"/>
    </source>
</evidence>
<accession>A0ABT3J4D7</accession>
<evidence type="ECO:0000313" key="3">
    <source>
        <dbReference type="Proteomes" id="UP001207582"/>
    </source>
</evidence>
<dbReference type="Proteomes" id="UP001207582">
    <property type="component" value="Unassembled WGS sequence"/>
</dbReference>
<name>A0ABT3J4D7_9RHOB</name>